<reference evidence="2 3" key="1">
    <citation type="submission" date="2018-08" db="EMBL/GenBank/DDBJ databases">
        <title>A genome reference for cultivated species of the human gut microbiota.</title>
        <authorList>
            <person name="Zou Y."/>
            <person name="Xue W."/>
            <person name="Luo G."/>
        </authorList>
    </citation>
    <scope>NUCLEOTIDE SEQUENCE [LARGE SCALE GENOMIC DNA]</scope>
    <source>
        <strain evidence="2 3">AF28-26</strain>
    </source>
</reference>
<feature type="domain" description="HTH-like" evidence="1">
    <location>
        <begin position="28"/>
        <end position="73"/>
    </location>
</feature>
<dbReference type="EMBL" id="QRTC01000030">
    <property type="protein sequence ID" value="RGQ40179.1"/>
    <property type="molecule type" value="Genomic_DNA"/>
</dbReference>
<dbReference type="InterPro" id="IPR025948">
    <property type="entry name" value="HTH-like_dom"/>
</dbReference>
<sequence>MNILYPLCAASFSGYYDFAHRLGRPEKDAALAEIIAEQREHSFHTYGYRRLWLVLKKRGIYRNPKTILRIMEKIRFACGYPAAQKMGQYGAAGT</sequence>
<dbReference type="Proteomes" id="UP000284751">
    <property type="component" value="Unassembled WGS sequence"/>
</dbReference>
<organism evidence="2 3">
    <name type="scientific">[Clostridium] leptum</name>
    <dbReference type="NCBI Taxonomy" id="1535"/>
    <lineage>
        <taxon>Bacteria</taxon>
        <taxon>Bacillati</taxon>
        <taxon>Bacillota</taxon>
        <taxon>Clostridia</taxon>
        <taxon>Eubacteriales</taxon>
        <taxon>Oscillospiraceae</taxon>
        <taxon>Oscillospiraceae incertae sedis</taxon>
    </lineage>
</organism>
<dbReference type="AlphaFoldDB" id="A0A412AWI9"/>
<proteinExistence type="predicted"/>
<dbReference type="Pfam" id="PF13276">
    <property type="entry name" value="HTH_21"/>
    <property type="match status" value="1"/>
</dbReference>
<gene>
    <name evidence="2" type="ORF">DWY99_08250</name>
</gene>
<accession>A0A412AWI9</accession>
<evidence type="ECO:0000313" key="3">
    <source>
        <dbReference type="Proteomes" id="UP000284751"/>
    </source>
</evidence>
<evidence type="ECO:0000313" key="2">
    <source>
        <dbReference type="EMBL" id="RGQ40179.1"/>
    </source>
</evidence>
<name>A0A412AWI9_9FIRM</name>
<comment type="caution">
    <text evidence="2">The sequence shown here is derived from an EMBL/GenBank/DDBJ whole genome shotgun (WGS) entry which is preliminary data.</text>
</comment>
<protein>
    <submittedName>
        <fullName evidence="2">Transposase</fullName>
    </submittedName>
</protein>
<evidence type="ECO:0000259" key="1">
    <source>
        <dbReference type="Pfam" id="PF13276"/>
    </source>
</evidence>